<evidence type="ECO:0000313" key="1">
    <source>
        <dbReference type="EMBL" id="JAH60683.1"/>
    </source>
</evidence>
<reference evidence="1" key="1">
    <citation type="submission" date="2014-11" db="EMBL/GenBank/DDBJ databases">
        <authorList>
            <person name="Amaro Gonzalez C."/>
        </authorList>
    </citation>
    <scope>NUCLEOTIDE SEQUENCE</scope>
</reference>
<sequence length="14" mass="1628">MALNTFLLCFTRTP</sequence>
<accession>A0A0E9U6T9</accession>
<dbReference type="EMBL" id="GBXM01047894">
    <property type="protein sequence ID" value="JAH60683.1"/>
    <property type="molecule type" value="Transcribed_RNA"/>
</dbReference>
<name>A0A0E9U6T9_ANGAN</name>
<organism evidence="1">
    <name type="scientific">Anguilla anguilla</name>
    <name type="common">European freshwater eel</name>
    <name type="synonym">Muraena anguilla</name>
    <dbReference type="NCBI Taxonomy" id="7936"/>
    <lineage>
        <taxon>Eukaryota</taxon>
        <taxon>Metazoa</taxon>
        <taxon>Chordata</taxon>
        <taxon>Craniata</taxon>
        <taxon>Vertebrata</taxon>
        <taxon>Euteleostomi</taxon>
        <taxon>Actinopterygii</taxon>
        <taxon>Neopterygii</taxon>
        <taxon>Teleostei</taxon>
        <taxon>Anguilliformes</taxon>
        <taxon>Anguillidae</taxon>
        <taxon>Anguilla</taxon>
    </lineage>
</organism>
<proteinExistence type="predicted"/>
<protein>
    <submittedName>
        <fullName evidence="1">Uncharacterized protein</fullName>
    </submittedName>
</protein>
<reference evidence="1" key="2">
    <citation type="journal article" date="2015" name="Fish Shellfish Immunol.">
        <title>Early steps in the European eel (Anguilla anguilla)-Vibrio vulnificus interaction in the gills: Role of the RtxA13 toxin.</title>
        <authorList>
            <person name="Callol A."/>
            <person name="Pajuelo D."/>
            <person name="Ebbesson L."/>
            <person name="Teles M."/>
            <person name="MacKenzie S."/>
            <person name="Amaro C."/>
        </authorList>
    </citation>
    <scope>NUCLEOTIDE SEQUENCE</scope>
</reference>